<dbReference type="Proteomes" id="UP000015993">
    <property type="component" value="Unassembled WGS sequence"/>
</dbReference>
<sequence>MKAESNNIFLRLIMSMFHFFSQVKLGYVCFLFFYFSFCFQTLQAEAVSLDSLCRLTYTFPSRYSLSAEEYSATIEACCHLQTHRSNVVTRWVRGLFTFEKGDNEYETQSRMFLQHHANGAIDIKEVEFYSNLPRLRNTVDIIRQRFSLSLYSSQIFADNILSPFSGRNSKYYTYELCYRFTEGGRECARVEVRPRFRNTQLVEGTYDVDVGTGAVTNFDLSFYYDAMNIRVVGKVPRTGIACLFPELLQIYVNLNILGNRLKAKYDVSIKYDFSTTKIVAAASNKTFDLTHLYYLRIDTSRVNRLNAPLWGKPSWTSIVSDTTKADTLHFETKVKDKKKSWSDIEDIFLDRHYINFGSNSLRLPAIITPEMFAWSHRKGLQMQTRLKISFNLGIKQQFVLFPKLSYSFKQKQLYWRFPLDYSFWPGKDAHLHLEVGSGNNTYSRQQADYFRQQLKLIHTESELINFPEKDIFPNYRDFYSKLYFSFQPKVGLRLTTGLNFHCRCLVLHDVQPWMKEQLLVHLSRSLYSFAPHLRLEWTPGLYYYRYGERKIPLYSKWPTFRLDYERGLYTKKIQSGYERYEADVQYAHRLYALRTLFFRIGCGFFLNKSLQSFIDYDLFRDENILSDWADEMSGRFYLLGNHWYNESPYYVKTSIAYESPMLLFSRLPGLTRYIEKERIYLNFVTLRSLSAYCELGYGIATPIFDLSGFISLGSHLKAGIGGRVVLHW</sequence>
<accession>G5G9M1</accession>
<keyword evidence="2" id="KW-1185">Reference proteome</keyword>
<dbReference type="HOGENOM" id="CLU_021511_0_0_10"/>
<reference evidence="1 2" key="1">
    <citation type="submission" date="2011-08" db="EMBL/GenBank/DDBJ databases">
        <title>The Genome Sequence of Prevotella sp. oral taxon 302 str. F0323.</title>
        <authorList>
            <consortium name="The Broad Institute Genome Sequencing Platform"/>
            <person name="Earl A."/>
            <person name="Ward D."/>
            <person name="Feldgarden M."/>
            <person name="Gevers D."/>
            <person name="Izard J."/>
            <person name="Blanton J.M."/>
            <person name="Baranova O.V."/>
            <person name="Tanner A.C."/>
            <person name="Dewhirst F.E."/>
            <person name="Young S.K."/>
            <person name="Zeng Q."/>
            <person name="Gargeya S."/>
            <person name="Fitzgerald M."/>
            <person name="Haas B."/>
            <person name="Abouelleil A."/>
            <person name="Alvarado L."/>
            <person name="Arachchi H.M."/>
            <person name="Berlin A."/>
            <person name="Brown A."/>
            <person name="Chapman S.B."/>
            <person name="Chen Z."/>
            <person name="Dunbar C."/>
            <person name="Freedman E."/>
            <person name="Gearin G."/>
            <person name="Gellesch M."/>
            <person name="Goldberg J."/>
            <person name="Griggs A."/>
            <person name="Gujja S."/>
            <person name="Heiman D."/>
            <person name="Howarth C."/>
            <person name="Larson L."/>
            <person name="Lui A."/>
            <person name="MacDonald P.J.P."/>
            <person name="Montmayeur A."/>
            <person name="Murphy C."/>
            <person name="Neiman D."/>
            <person name="Pearson M."/>
            <person name="Priest M."/>
            <person name="Roberts A."/>
            <person name="Saif S."/>
            <person name="Shea T."/>
            <person name="Shenoy N."/>
            <person name="Sisk P."/>
            <person name="Stolte C."/>
            <person name="Sykes S."/>
            <person name="Wortman J."/>
            <person name="Nusbaum C."/>
            <person name="Birren B."/>
        </authorList>
    </citation>
    <scope>NUCLEOTIDE SEQUENCE [LARGE SCALE GENOMIC DNA]</scope>
    <source>
        <strain evidence="1 2">F0323</strain>
    </source>
</reference>
<dbReference type="eggNOG" id="ENOG502Z8XQ">
    <property type="taxonomic scope" value="Bacteria"/>
</dbReference>
<comment type="caution">
    <text evidence="1">The sequence shown here is derived from an EMBL/GenBank/DDBJ whole genome shotgun (WGS) entry which is preliminary data.</text>
</comment>
<dbReference type="EMBL" id="ACZK01000010">
    <property type="protein sequence ID" value="EHG24071.1"/>
    <property type="molecule type" value="Genomic_DNA"/>
</dbReference>
<evidence type="ECO:0000313" key="1">
    <source>
        <dbReference type="EMBL" id="EHG24071.1"/>
    </source>
</evidence>
<organism evidence="1 2">
    <name type="scientific">Alloprevotella rava F0323</name>
    <dbReference type="NCBI Taxonomy" id="679199"/>
    <lineage>
        <taxon>Bacteria</taxon>
        <taxon>Pseudomonadati</taxon>
        <taxon>Bacteroidota</taxon>
        <taxon>Bacteroidia</taxon>
        <taxon>Bacteroidales</taxon>
        <taxon>Prevotellaceae</taxon>
        <taxon>Alloprevotella</taxon>
    </lineage>
</organism>
<dbReference type="Pfam" id="PF18939">
    <property type="entry name" value="DUF5686"/>
    <property type="match status" value="1"/>
</dbReference>
<dbReference type="AlphaFoldDB" id="G5G9M1"/>
<protein>
    <submittedName>
        <fullName evidence="1">Uncharacterized protein</fullName>
    </submittedName>
</protein>
<name>G5G9M1_9BACT</name>
<gene>
    <name evidence="1" type="ORF">HMPREF9332_00272</name>
</gene>
<proteinExistence type="predicted"/>
<evidence type="ECO:0000313" key="2">
    <source>
        <dbReference type="Proteomes" id="UP000015993"/>
    </source>
</evidence>
<dbReference type="STRING" id="679199.HMPREF9332_00272"/>
<dbReference type="InterPro" id="IPR043741">
    <property type="entry name" value="DUF5686"/>
</dbReference>